<keyword evidence="3" id="KW-0862">Zinc</keyword>
<dbReference type="CDD" id="cd16449">
    <property type="entry name" value="RING-HC"/>
    <property type="match status" value="1"/>
</dbReference>
<evidence type="ECO:0000259" key="6">
    <source>
        <dbReference type="PROSITE" id="PS50089"/>
    </source>
</evidence>
<feature type="region of interest" description="Disordered" evidence="5">
    <location>
        <begin position="161"/>
        <end position="229"/>
    </location>
</feature>
<feature type="region of interest" description="Disordered" evidence="5">
    <location>
        <begin position="1"/>
        <end position="146"/>
    </location>
</feature>
<dbReference type="InterPro" id="IPR013083">
    <property type="entry name" value="Znf_RING/FYVE/PHD"/>
</dbReference>
<reference evidence="7 8" key="1">
    <citation type="journal article" name="Sci. Rep.">
        <title>Telomere-to-telomere assembled and centromere annotated genomes of the two main subspecies of the button mushroom Agaricus bisporus reveal especially polymorphic chromosome ends.</title>
        <authorList>
            <person name="Sonnenberg A.S.M."/>
            <person name="Sedaghat-Telgerd N."/>
            <person name="Lavrijssen B."/>
            <person name="Ohm R.A."/>
            <person name="Hendrickx P.M."/>
            <person name="Scholtmeijer K."/>
            <person name="Baars J.J.P."/>
            <person name="van Peer A."/>
        </authorList>
    </citation>
    <scope>NUCLEOTIDE SEQUENCE [LARGE SCALE GENOMIC DNA]</scope>
    <source>
        <strain evidence="7 8">H119_p4</strain>
    </source>
</reference>
<keyword evidence="1" id="KW-0479">Metal-binding</keyword>
<dbReference type="PROSITE" id="PS50089">
    <property type="entry name" value="ZF_RING_2"/>
    <property type="match status" value="1"/>
</dbReference>
<dbReference type="GO" id="GO:0008270">
    <property type="term" value="F:zinc ion binding"/>
    <property type="evidence" value="ECO:0007669"/>
    <property type="project" value="UniProtKB-KW"/>
</dbReference>
<feature type="compositionally biased region" description="Polar residues" evidence="5">
    <location>
        <begin position="162"/>
        <end position="215"/>
    </location>
</feature>
<evidence type="ECO:0000256" key="3">
    <source>
        <dbReference type="ARBA" id="ARBA00022833"/>
    </source>
</evidence>
<evidence type="ECO:0000256" key="5">
    <source>
        <dbReference type="SAM" id="MobiDB-lite"/>
    </source>
</evidence>
<dbReference type="AlphaFoldDB" id="A0A8H7C3I8"/>
<gene>
    <name evidence="7" type="ORF">Agabi119p4_9367</name>
</gene>
<dbReference type="InterPro" id="IPR012677">
    <property type="entry name" value="Nucleotide-bd_a/b_plait_sf"/>
</dbReference>
<dbReference type="Gene3D" id="3.30.70.330">
    <property type="match status" value="1"/>
</dbReference>
<evidence type="ECO:0000313" key="7">
    <source>
        <dbReference type="EMBL" id="KAF7761375.1"/>
    </source>
</evidence>
<feature type="compositionally biased region" description="Polar residues" evidence="5">
    <location>
        <begin position="118"/>
        <end position="127"/>
    </location>
</feature>
<feature type="domain" description="RING-type" evidence="6">
    <location>
        <begin position="445"/>
        <end position="489"/>
    </location>
</feature>
<feature type="compositionally biased region" description="Polar residues" evidence="5">
    <location>
        <begin position="12"/>
        <end position="34"/>
    </location>
</feature>
<dbReference type="Proteomes" id="UP000629468">
    <property type="component" value="Unassembled WGS sequence"/>
</dbReference>
<evidence type="ECO:0000256" key="4">
    <source>
        <dbReference type="PROSITE-ProRule" id="PRU00175"/>
    </source>
</evidence>
<accession>A0A8H7C3I8</accession>
<feature type="compositionally biased region" description="Basic and acidic residues" evidence="5">
    <location>
        <begin position="106"/>
        <end position="117"/>
    </location>
</feature>
<dbReference type="EMBL" id="JABXXO010000013">
    <property type="protein sequence ID" value="KAF7761375.1"/>
    <property type="molecule type" value="Genomic_DNA"/>
</dbReference>
<dbReference type="SMART" id="SM00184">
    <property type="entry name" value="RING"/>
    <property type="match status" value="1"/>
</dbReference>
<dbReference type="SUPFAM" id="SSF57850">
    <property type="entry name" value="RING/U-box"/>
    <property type="match status" value="1"/>
</dbReference>
<evidence type="ECO:0000313" key="8">
    <source>
        <dbReference type="Proteomes" id="UP000629468"/>
    </source>
</evidence>
<evidence type="ECO:0000256" key="2">
    <source>
        <dbReference type="ARBA" id="ARBA00022771"/>
    </source>
</evidence>
<sequence length="906" mass="99610">MSPLQPAFHSYSVPTSPAVSRSFRNTPVTPQRVSRQQHRHTQSFHQSPITPLTPYTPLSFHSSDSNLSSTLTTPDNSSSNPRKRIHFIQGSPEFSRAPKGISDVADNWRSRSDEDSIRGSSTDTNAGEDTYGDDEGAELSVSDLGNGSNVVNSDALLPPFLSKQTEYPTNPASCRPRSQSQNIFVPQAQPLSPTLRRNGSRLQSPVSPLRTRQSQNTPPNLLTTPPPNRNLVKQLKLKGSLTDPAHTRRREAFGVVRTPQNAHTSLNLGHLNDVPELFDINEHEYEHDTNHDISFEDESFSLNLQAHQMNTFGYINSDYPSFPQYNSDPFQSTGIQSGYTNIPSISDSVEHHFHSFQQQQRHHNPHNYDFNSNQGHRHASLQPQSTSTFPSYVKPARVPIPTADLSLPIIHKPTAFQPSRRSHSMTLPPAPDSIFQDPPSNASDCSVCLCQNASSLAVLKPCGHPLCSACLTSALNIVGEKDMECAVCKQGVQDFKLVNPNNRSNTIPDARRESLKGTSFFDPILSSPSSTDTADGINTPSDNDGFGDIDSGFDFGIEFSPNEIRASTPKLENSTSFENNSHSSGEVTSKNGFVVLRVDNVPWDITPSQVIAWLQQPVERVHVLLDSKGKTLSHAYVEVKDQKIAGSILRGEAISSDHQKKERGSVLGRGRRARGVTITRSSQEELMADLFPRWRGSFDCIKPSLAGLQGDRIISALEGGVLTENEVTGLLYLIREPDSHFLKVPSLPFHSLISILSKFPSDIDSRVFWSATIRDMLFDVTIAAIETLLTRLERLKDGACDKVRIEHGYSMDLVVDLVQTALQCQAFTGQQTNKLVSFASFKSIPIATSIAAFSQEPALSCGAKHVAHSHGEAKDQTGECFGDLAREFGVEAELVQALAQRLANLA</sequence>
<dbReference type="PROSITE" id="PS00518">
    <property type="entry name" value="ZF_RING_1"/>
    <property type="match status" value="1"/>
</dbReference>
<comment type="caution">
    <text evidence="7">The sequence shown here is derived from an EMBL/GenBank/DDBJ whole genome shotgun (WGS) entry which is preliminary data.</text>
</comment>
<organism evidence="7 8">
    <name type="scientific">Agaricus bisporus var. burnettii</name>
    <dbReference type="NCBI Taxonomy" id="192524"/>
    <lineage>
        <taxon>Eukaryota</taxon>
        <taxon>Fungi</taxon>
        <taxon>Dikarya</taxon>
        <taxon>Basidiomycota</taxon>
        <taxon>Agaricomycotina</taxon>
        <taxon>Agaricomycetes</taxon>
        <taxon>Agaricomycetidae</taxon>
        <taxon>Agaricales</taxon>
        <taxon>Agaricineae</taxon>
        <taxon>Agaricaceae</taxon>
        <taxon>Agaricus</taxon>
    </lineage>
</organism>
<keyword evidence="2 4" id="KW-0863">Zinc-finger</keyword>
<dbReference type="InterPro" id="IPR017907">
    <property type="entry name" value="Znf_RING_CS"/>
</dbReference>
<dbReference type="Gene3D" id="3.30.40.10">
    <property type="entry name" value="Zinc/RING finger domain, C3HC4 (zinc finger)"/>
    <property type="match status" value="1"/>
</dbReference>
<evidence type="ECO:0000256" key="1">
    <source>
        <dbReference type="ARBA" id="ARBA00022723"/>
    </source>
</evidence>
<proteinExistence type="predicted"/>
<dbReference type="InterPro" id="IPR001841">
    <property type="entry name" value="Znf_RING"/>
</dbReference>
<protein>
    <recommendedName>
        <fullName evidence="6">RING-type domain-containing protein</fullName>
    </recommendedName>
</protein>
<name>A0A8H7C3I8_AGABI</name>
<feature type="compositionally biased region" description="Low complexity" evidence="5">
    <location>
        <begin position="62"/>
        <end position="80"/>
    </location>
</feature>